<organism evidence="15 16">
    <name type="scientific">Algisphaera agarilytica</name>
    <dbReference type="NCBI Taxonomy" id="1385975"/>
    <lineage>
        <taxon>Bacteria</taxon>
        <taxon>Pseudomonadati</taxon>
        <taxon>Planctomycetota</taxon>
        <taxon>Phycisphaerae</taxon>
        <taxon>Phycisphaerales</taxon>
        <taxon>Phycisphaeraceae</taxon>
        <taxon>Algisphaera</taxon>
    </lineage>
</organism>
<evidence type="ECO:0000256" key="3">
    <source>
        <dbReference type="ARBA" id="ARBA00022490"/>
    </source>
</evidence>
<protein>
    <recommendedName>
        <fullName evidence="10">Arginine--tRNA ligase</fullName>
        <ecNumber evidence="10">6.1.1.19</ecNumber>
    </recommendedName>
    <alternativeName>
        <fullName evidence="10">Arginyl-tRNA synthetase</fullName>
        <shortName evidence="10">ArgRS</shortName>
    </alternativeName>
</protein>
<dbReference type="Pfam" id="PF05746">
    <property type="entry name" value="DALR_1"/>
    <property type="match status" value="1"/>
</dbReference>
<comment type="subcellular location">
    <subcellularLocation>
        <location evidence="1 10">Cytoplasm</location>
    </subcellularLocation>
</comment>
<dbReference type="NCBIfam" id="TIGR00456">
    <property type="entry name" value="argS"/>
    <property type="match status" value="1"/>
</dbReference>
<dbReference type="InterPro" id="IPR001412">
    <property type="entry name" value="aa-tRNA-synth_I_CS"/>
</dbReference>
<sequence>MSDLQSTLESRLQQAVSAALGPDHADADPVIRPSNNPKFGDYQANLAMALGKKLGQKPRDVAEKIVDALDSDGLFIRVEIAGPGFINLTLDPALLSTQAAAMSADANLGIAQADPQQTVVIDYSAPNVAKEMHVGHLRSTVIGDALARTFDAVGLKTIRQNHLGDWGTQFGMLITNLLDTGFDPHAPGSDNASPGELTKIYKAAKLRFDNEPEFVERARQRVVLLQAGDEETLAVWKALVEDSKQYFDTVYQRLNVLIQPEDAKGESFYNDRLPGVIERLEQEGRLQKSQGADVVYAGDFKDRDGEPLPMIVRKADGGYLYATTDLAAAMYRAHDLGASRVVYVIGLPQKQHVEMFTTMLYEYGWIEKSVRMDFVGFGSVLGKDKKMFKTRSGETIRLVDLIDEAEAKAEAAIAEKNPDLPEDERKAVAQAVGVGALKYADLSSDRVKDYVFDWDRMLALEGNTAPYLLYSYARIRSIFRKGEIDFDGLASDQLAVSEPAERGLVLQLLQFAGVVENVADTLEPHRLCNYLYELATRYHRFFEQCPVLKAEDEATKQSRLALCHLTARTLDRGLGLLGIQVVERM</sequence>
<evidence type="ECO:0000256" key="2">
    <source>
        <dbReference type="ARBA" id="ARBA00005594"/>
    </source>
</evidence>
<evidence type="ECO:0000259" key="14">
    <source>
        <dbReference type="SMART" id="SM01016"/>
    </source>
</evidence>
<dbReference type="Gene3D" id="1.10.730.10">
    <property type="entry name" value="Isoleucyl-tRNA Synthetase, Domain 1"/>
    <property type="match status" value="1"/>
</dbReference>
<feature type="domain" description="Arginyl tRNA synthetase N-terminal" evidence="14">
    <location>
        <begin position="6"/>
        <end position="90"/>
    </location>
</feature>
<evidence type="ECO:0000256" key="5">
    <source>
        <dbReference type="ARBA" id="ARBA00022741"/>
    </source>
</evidence>
<evidence type="ECO:0000256" key="10">
    <source>
        <dbReference type="HAMAP-Rule" id="MF_00123"/>
    </source>
</evidence>
<evidence type="ECO:0000256" key="6">
    <source>
        <dbReference type="ARBA" id="ARBA00022840"/>
    </source>
</evidence>
<dbReference type="PANTHER" id="PTHR11956">
    <property type="entry name" value="ARGINYL-TRNA SYNTHETASE"/>
    <property type="match status" value="1"/>
</dbReference>
<reference evidence="15 16" key="1">
    <citation type="submission" date="2020-08" db="EMBL/GenBank/DDBJ databases">
        <title>Genomic Encyclopedia of Type Strains, Phase IV (KMG-IV): sequencing the most valuable type-strain genomes for metagenomic binning, comparative biology and taxonomic classification.</title>
        <authorList>
            <person name="Goeker M."/>
        </authorList>
    </citation>
    <scope>NUCLEOTIDE SEQUENCE [LARGE SCALE GENOMIC DNA]</scope>
    <source>
        <strain evidence="15 16">DSM 103725</strain>
    </source>
</reference>
<evidence type="ECO:0000256" key="8">
    <source>
        <dbReference type="ARBA" id="ARBA00023146"/>
    </source>
</evidence>
<dbReference type="FunFam" id="3.40.50.620:FF:000116">
    <property type="entry name" value="Arginine--tRNA ligase"/>
    <property type="match status" value="1"/>
</dbReference>
<dbReference type="InterPro" id="IPR008909">
    <property type="entry name" value="DALR_anticod-bd"/>
</dbReference>
<dbReference type="GO" id="GO:0006420">
    <property type="term" value="P:arginyl-tRNA aminoacylation"/>
    <property type="evidence" value="ECO:0007669"/>
    <property type="project" value="UniProtKB-UniRule"/>
</dbReference>
<keyword evidence="5 10" id="KW-0547">Nucleotide-binding</keyword>
<dbReference type="Pfam" id="PF00750">
    <property type="entry name" value="tRNA-synt_1d"/>
    <property type="match status" value="1"/>
</dbReference>
<evidence type="ECO:0000256" key="12">
    <source>
        <dbReference type="SAM" id="MobiDB-lite"/>
    </source>
</evidence>
<accession>A0A7X0H809</accession>
<evidence type="ECO:0000313" key="15">
    <source>
        <dbReference type="EMBL" id="MBB6430762.1"/>
    </source>
</evidence>
<comment type="catalytic activity">
    <reaction evidence="9 10">
        <text>tRNA(Arg) + L-arginine + ATP = L-arginyl-tRNA(Arg) + AMP + diphosphate</text>
        <dbReference type="Rhea" id="RHEA:20301"/>
        <dbReference type="Rhea" id="RHEA-COMP:9658"/>
        <dbReference type="Rhea" id="RHEA-COMP:9673"/>
        <dbReference type="ChEBI" id="CHEBI:30616"/>
        <dbReference type="ChEBI" id="CHEBI:32682"/>
        <dbReference type="ChEBI" id="CHEBI:33019"/>
        <dbReference type="ChEBI" id="CHEBI:78442"/>
        <dbReference type="ChEBI" id="CHEBI:78513"/>
        <dbReference type="ChEBI" id="CHEBI:456215"/>
        <dbReference type="EC" id="6.1.1.19"/>
    </reaction>
</comment>
<evidence type="ECO:0000313" key="16">
    <source>
        <dbReference type="Proteomes" id="UP000541810"/>
    </source>
</evidence>
<evidence type="ECO:0000256" key="11">
    <source>
        <dbReference type="RuleBase" id="RU363038"/>
    </source>
</evidence>
<dbReference type="SMART" id="SM00836">
    <property type="entry name" value="DALR_1"/>
    <property type="match status" value="1"/>
</dbReference>
<evidence type="ECO:0000256" key="9">
    <source>
        <dbReference type="ARBA" id="ARBA00049339"/>
    </source>
</evidence>
<feature type="domain" description="DALR anticodon binding" evidence="13">
    <location>
        <begin position="468"/>
        <end position="585"/>
    </location>
</feature>
<dbReference type="InterPro" id="IPR035684">
    <property type="entry name" value="ArgRS_core"/>
</dbReference>
<dbReference type="InterPro" id="IPR009080">
    <property type="entry name" value="tRNAsynth_Ia_anticodon-bd"/>
</dbReference>
<dbReference type="AlphaFoldDB" id="A0A7X0H809"/>
<dbReference type="Gene3D" id="3.30.1360.70">
    <property type="entry name" value="Arginyl tRNA synthetase N-terminal domain"/>
    <property type="match status" value="1"/>
</dbReference>
<dbReference type="GO" id="GO:0005737">
    <property type="term" value="C:cytoplasm"/>
    <property type="evidence" value="ECO:0007669"/>
    <property type="project" value="UniProtKB-SubCell"/>
</dbReference>
<feature type="short sequence motif" description="'HIGH' region" evidence="10">
    <location>
        <begin position="126"/>
        <end position="136"/>
    </location>
</feature>
<dbReference type="InterPro" id="IPR036695">
    <property type="entry name" value="Arg-tRNA-synth_N_sf"/>
</dbReference>
<dbReference type="HAMAP" id="MF_00123">
    <property type="entry name" value="Arg_tRNA_synth"/>
    <property type="match status" value="1"/>
</dbReference>
<comment type="subunit">
    <text evidence="10">Monomer.</text>
</comment>
<dbReference type="InterPro" id="IPR001278">
    <property type="entry name" value="Arg-tRNA-ligase"/>
</dbReference>
<dbReference type="EMBL" id="JACHGY010000001">
    <property type="protein sequence ID" value="MBB6430762.1"/>
    <property type="molecule type" value="Genomic_DNA"/>
</dbReference>
<evidence type="ECO:0000256" key="7">
    <source>
        <dbReference type="ARBA" id="ARBA00022917"/>
    </source>
</evidence>
<keyword evidence="4 10" id="KW-0436">Ligase</keyword>
<dbReference type="Gene3D" id="3.40.50.620">
    <property type="entry name" value="HUPs"/>
    <property type="match status" value="1"/>
</dbReference>
<dbReference type="InterPro" id="IPR014729">
    <property type="entry name" value="Rossmann-like_a/b/a_fold"/>
</dbReference>
<dbReference type="InterPro" id="IPR005148">
    <property type="entry name" value="Arg-tRNA-synth_N"/>
</dbReference>
<keyword evidence="7 10" id="KW-0648">Protein biosynthesis</keyword>
<dbReference type="PRINTS" id="PR01038">
    <property type="entry name" value="TRNASYNTHARG"/>
</dbReference>
<comment type="similarity">
    <text evidence="2 10 11">Belongs to the class-I aminoacyl-tRNA synthetase family.</text>
</comment>
<dbReference type="FunFam" id="1.10.730.10:FF:000008">
    <property type="entry name" value="Arginine--tRNA ligase"/>
    <property type="match status" value="1"/>
</dbReference>
<keyword evidence="6 10" id="KW-0067">ATP-binding</keyword>
<dbReference type="GO" id="GO:0004814">
    <property type="term" value="F:arginine-tRNA ligase activity"/>
    <property type="evidence" value="ECO:0007669"/>
    <property type="project" value="UniProtKB-UniRule"/>
</dbReference>
<dbReference type="RefSeq" id="WP_184678258.1">
    <property type="nucleotide sequence ID" value="NZ_JACHGY010000001.1"/>
</dbReference>
<dbReference type="SUPFAM" id="SSF47323">
    <property type="entry name" value="Anticodon-binding domain of a subclass of class I aminoacyl-tRNA synthetases"/>
    <property type="match status" value="1"/>
</dbReference>
<dbReference type="SMART" id="SM01016">
    <property type="entry name" value="Arg_tRNA_synt_N"/>
    <property type="match status" value="1"/>
</dbReference>
<keyword evidence="8 10" id="KW-0030">Aminoacyl-tRNA synthetase</keyword>
<proteinExistence type="inferred from homology"/>
<comment type="caution">
    <text evidence="15">The sequence shown here is derived from an EMBL/GenBank/DDBJ whole genome shotgun (WGS) entry which is preliminary data.</text>
</comment>
<evidence type="ECO:0000256" key="4">
    <source>
        <dbReference type="ARBA" id="ARBA00022598"/>
    </source>
</evidence>
<gene>
    <name evidence="10" type="primary">argS</name>
    <name evidence="15" type="ORF">HNQ40_002568</name>
</gene>
<keyword evidence="16" id="KW-1185">Reference proteome</keyword>
<dbReference type="Proteomes" id="UP000541810">
    <property type="component" value="Unassembled WGS sequence"/>
</dbReference>
<dbReference type="Pfam" id="PF03485">
    <property type="entry name" value="Arg_tRNA_synt_N"/>
    <property type="match status" value="1"/>
</dbReference>
<dbReference type="PROSITE" id="PS00178">
    <property type="entry name" value="AA_TRNA_LIGASE_I"/>
    <property type="match status" value="1"/>
</dbReference>
<dbReference type="PANTHER" id="PTHR11956:SF5">
    <property type="entry name" value="ARGININE--TRNA LIGASE, CYTOPLASMIC"/>
    <property type="match status" value="1"/>
</dbReference>
<dbReference type="GO" id="GO:0005524">
    <property type="term" value="F:ATP binding"/>
    <property type="evidence" value="ECO:0007669"/>
    <property type="project" value="UniProtKB-UniRule"/>
</dbReference>
<dbReference type="EC" id="6.1.1.19" evidence="10"/>
<feature type="region of interest" description="Disordered" evidence="12">
    <location>
        <begin position="13"/>
        <end position="35"/>
    </location>
</feature>
<name>A0A7X0H809_9BACT</name>
<evidence type="ECO:0000259" key="13">
    <source>
        <dbReference type="SMART" id="SM00836"/>
    </source>
</evidence>
<dbReference type="SUPFAM" id="SSF55190">
    <property type="entry name" value="Arginyl-tRNA synthetase (ArgRS), N-terminal 'additional' domain"/>
    <property type="match status" value="1"/>
</dbReference>
<dbReference type="SUPFAM" id="SSF52374">
    <property type="entry name" value="Nucleotidylyl transferase"/>
    <property type="match status" value="1"/>
</dbReference>
<evidence type="ECO:0000256" key="1">
    <source>
        <dbReference type="ARBA" id="ARBA00004496"/>
    </source>
</evidence>
<keyword evidence="3 10" id="KW-0963">Cytoplasm</keyword>
<dbReference type="CDD" id="cd07956">
    <property type="entry name" value="Anticodon_Ia_Arg"/>
    <property type="match status" value="1"/>
</dbReference>